<feature type="domain" description="N-acyl amino acid synthase FeeM catalytic core" evidence="1">
    <location>
        <begin position="21"/>
        <end position="164"/>
    </location>
</feature>
<dbReference type="InterPro" id="IPR054597">
    <property type="entry name" value="FeeM_cat"/>
</dbReference>
<evidence type="ECO:0000259" key="1">
    <source>
        <dbReference type="Pfam" id="PF21926"/>
    </source>
</evidence>
<name>A0ABY0TFQ3_9PROT</name>
<dbReference type="SUPFAM" id="SSF55729">
    <property type="entry name" value="Acyl-CoA N-acyltransferases (Nat)"/>
    <property type="match status" value="1"/>
</dbReference>
<sequence length="170" mass="18678">MKTTFGPYTVNIGKSLTPSEWLVNASYWRKGYVANHALTSSDMVIDAELYGSVVGTVMVKLDSINGLCADEAYSTELDEIRRRGGKIAELSRFAIVPGQPTRAVMGAMFHFVYYYAHLLNGINDLVCEVVPRHIAGQRRLLGFAPVAGPKQCERVGVEAAVLLHRTLECS</sequence>
<proteinExistence type="predicted"/>
<dbReference type="InterPro" id="IPR016181">
    <property type="entry name" value="Acyl_CoA_acyltransferase"/>
</dbReference>
<gene>
    <name evidence="2" type="ORF">SAMN05216402_1808</name>
</gene>
<evidence type="ECO:0000313" key="2">
    <source>
        <dbReference type="EMBL" id="SDQ67630.1"/>
    </source>
</evidence>
<keyword evidence="3" id="KW-1185">Reference proteome</keyword>
<reference evidence="2 3" key="1">
    <citation type="submission" date="2016-10" db="EMBL/GenBank/DDBJ databases">
        <authorList>
            <person name="Varghese N."/>
            <person name="Submissions S."/>
        </authorList>
    </citation>
    <scope>NUCLEOTIDE SEQUENCE [LARGE SCALE GENOMIC DNA]</scope>
    <source>
        <strain evidence="2 3">Nl1</strain>
    </source>
</reference>
<dbReference type="EMBL" id="FNKY01000001">
    <property type="protein sequence ID" value="SDQ67630.1"/>
    <property type="molecule type" value="Genomic_DNA"/>
</dbReference>
<organism evidence="2 3">
    <name type="scientific">Nitrosospira multiformis</name>
    <dbReference type="NCBI Taxonomy" id="1231"/>
    <lineage>
        <taxon>Bacteria</taxon>
        <taxon>Pseudomonadati</taxon>
        <taxon>Pseudomonadota</taxon>
        <taxon>Betaproteobacteria</taxon>
        <taxon>Nitrosomonadales</taxon>
        <taxon>Nitrosomonadaceae</taxon>
        <taxon>Nitrosospira</taxon>
    </lineage>
</organism>
<evidence type="ECO:0000313" key="3">
    <source>
        <dbReference type="Proteomes" id="UP000183471"/>
    </source>
</evidence>
<comment type="caution">
    <text evidence="2">The sequence shown here is derived from an EMBL/GenBank/DDBJ whole genome shotgun (WGS) entry which is preliminary data.</text>
</comment>
<dbReference type="Gene3D" id="3.40.630.30">
    <property type="match status" value="1"/>
</dbReference>
<dbReference type="Proteomes" id="UP000183471">
    <property type="component" value="Unassembled WGS sequence"/>
</dbReference>
<protein>
    <recommendedName>
        <fullName evidence="1">N-acyl amino acid synthase FeeM catalytic core domain-containing protein</fullName>
    </recommendedName>
</protein>
<accession>A0ABY0TFQ3</accession>
<dbReference type="Pfam" id="PF21926">
    <property type="entry name" value="FeeM"/>
    <property type="match status" value="1"/>
</dbReference>
<dbReference type="RefSeq" id="WP_074632007.1">
    <property type="nucleotide sequence ID" value="NZ_FNKY01000001.1"/>
</dbReference>